<reference evidence="1 2" key="1">
    <citation type="submission" date="2018-11" db="EMBL/GenBank/DDBJ databases">
        <title>Mesobaculum littorinae gen. nov., sp. nov., isolated from Littorina scabra that represents a novel genus of the order Rhodobacteraceae.</title>
        <authorList>
            <person name="Li F."/>
        </authorList>
    </citation>
    <scope>NUCLEOTIDE SEQUENCE [LARGE SCALE GENOMIC DNA]</scope>
    <source>
        <strain evidence="1 2">M0103</strain>
    </source>
</reference>
<gene>
    <name evidence="1" type="ORF">EKE94_05450</name>
</gene>
<evidence type="ECO:0000313" key="2">
    <source>
        <dbReference type="Proteomes" id="UP000285908"/>
    </source>
</evidence>
<keyword evidence="2" id="KW-1185">Reference proteome</keyword>
<dbReference type="PANTHER" id="PTHR42110:SF1">
    <property type="entry name" value="L-ASPARAGINASE, PUTATIVE (AFU_ORTHOLOGUE AFUA_3G11890)-RELATED"/>
    <property type="match status" value="1"/>
</dbReference>
<dbReference type="InterPro" id="IPR012338">
    <property type="entry name" value="Beta-lactam/transpept-like"/>
</dbReference>
<protein>
    <submittedName>
        <fullName evidence="1">Asparaginase</fullName>
    </submittedName>
</protein>
<dbReference type="EMBL" id="RQXX01000002">
    <property type="protein sequence ID" value="RVV98369.1"/>
    <property type="molecule type" value="Genomic_DNA"/>
</dbReference>
<dbReference type="PANTHER" id="PTHR42110">
    <property type="entry name" value="L-ASPARAGINASE, PUTATIVE (AFU_ORTHOLOGUE AFUA_3G11890)-RELATED"/>
    <property type="match status" value="1"/>
</dbReference>
<dbReference type="Pfam" id="PF06089">
    <property type="entry name" value="Asparaginase_II"/>
    <property type="match status" value="1"/>
</dbReference>
<evidence type="ECO:0000313" key="1">
    <source>
        <dbReference type="EMBL" id="RVV98369.1"/>
    </source>
</evidence>
<dbReference type="RefSeq" id="WP_127905602.1">
    <property type="nucleotide sequence ID" value="NZ_RQXX01000002.1"/>
</dbReference>
<proteinExistence type="predicted"/>
<dbReference type="AlphaFoldDB" id="A0A438AI28"/>
<organism evidence="1 2">
    <name type="scientific">Mesobaculum littorinae</name>
    <dbReference type="NCBI Taxonomy" id="2486419"/>
    <lineage>
        <taxon>Bacteria</taxon>
        <taxon>Pseudomonadati</taxon>
        <taxon>Pseudomonadota</taxon>
        <taxon>Alphaproteobacteria</taxon>
        <taxon>Rhodobacterales</taxon>
        <taxon>Roseobacteraceae</taxon>
        <taxon>Mesobaculum</taxon>
    </lineage>
</organism>
<name>A0A438AI28_9RHOB</name>
<dbReference type="Proteomes" id="UP000285908">
    <property type="component" value="Unassembled WGS sequence"/>
</dbReference>
<comment type="caution">
    <text evidence="1">The sequence shown here is derived from an EMBL/GenBank/DDBJ whole genome shotgun (WGS) entry which is preliminary data.</text>
</comment>
<accession>A0A438AI28</accession>
<dbReference type="InterPro" id="IPR010349">
    <property type="entry name" value="Asparaginase_II"/>
</dbReference>
<dbReference type="OrthoDB" id="9780674at2"/>
<sequence length="326" mass="33905">MTASAPLVEVWRGNLLESLHRGHAVICDSHGIVEAWGDPQAVIYPRSSCKMMQALPLVESGAADGLSTERLALACASHQGAPVHTGMVSAWLAEMGMSDDDLLCGTEVARDAATRDAMIVEGAAPCQAHNNCSGKHAGFLALTRHLRAGADYVDPAHPVQTAVRAAFEDLTQQDSPGYGIDGCSAPNFATTVEGLARAMAAFAAPGGGVRGAAMTRLEQAMRAHPVLVAGEERACTELMQAMDGNVAIKTGAEGVFVAIWPERGLGLALKIEDGATRASECAVAALLSRMGALDPAHPAALRRREPPILNRAGLEVGRIQPAPALA</sequence>
<dbReference type="SUPFAM" id="SSF56601">
    <property type="entry name" value="beta-lactamase/transpeptidase-like"/>
    <property type="match status" value="1"/>
</dbReference>